<dbReference type="EMBL" id="MU277196">
    <property type="protein sequence ID" value="KAI0065032.1"/>
    <property type="molecule type" value="Genomic_DNA"/>
</dbReference>
<proteinExistence type="predicted"/>
<comment type="caution">
    <text evidence="1">The sequence shown here is derived from an EMBL/GenBank/DDBJ whole genome shotgun (WGS) entry which is preliminary data.</text>
</comment>
<reference evidence="1" key="2">
    <citation type="journal article" date="2022" name="New Phytol.">
        <title>Evolutionary transition to the ectomycorrhizal habit in the genomes of a hyperdiverse lineage of mushroom-forming fungi.</title>
        <authorList>
            <person name="Looney B."/>
            <person name="Miyauchi S."/>
            <person name="Morin E."/>
            <person name="Drula E."/>
            <person name="Courty P.E."/>
            <person name="Kohler A."/>
            <person name="Kuo A."/>
            <person name="LaButti K."/>
            <person name="Pangilinan J."/>
            <person name="Lipzen A."/>
            <person name="Riley R."/>
            <person name="Andreopoulos W."/>
            <person name="He G."/>
            <person name="Johnson J."/>
            <person name="Nolan M."/>
            <person name="Tritt A."/>
            <person name="Barry K.W."/>
            <person name="Grigoriev I.V."/>
            <person name="Nagy L.G."/>
            <person name="Hibbett D."/>
            <person name="Henrissat B."/>
            <person name="Matheny P.B."/>
            <person name="Labbe J."/>
            <person name="Martin F.M."/>
        </authorList>
    </citation>
    <scope>NUCLEOTIDE SEQUENCE</scope>
    <source>
        <strain evidence="1">HHB10654</strain>
    </source>
</reference>
<sequence>MLRKEMSERTMQHVGVRVAQLSLPTSSIMKSSRRARSTSNAANNATKPSKQRPQSPQKPPVPPLVKPQPGTGMTPASRYNQNLKVLKRNDPSIISIFDQFSHVCLYHHNGTKWEKKGFEGSMFLFERQAYPPYGFFILNRMGMEDYVRHMYPEDDMEAHGDYLMYRSYPDFTAKRLAMARSPQSDSEIEDFTDAHGRTPSSTDLLTNWQLLLSKSREKGPSETVGLWMFATDAREPLKDVMMRLHSYIRKVVPYPEEFRYGPDRPPPPPPVKINGAITTASISTLTDSTDRSLSRASAHSSDQSTVKPTNRTGSELDKLFSKLVPTSTPTPVAASDSKVTLQTLFAAAAASPAPTTVPAPSKGLSLLDSIFASATPSTSSSSIVSQVPQVPSASASPFPLPPSAPPTNRLSYASPQPASQSQPQSDSSSPSELYPDIHSPKPTISALPQILNQDVISALLGFPQSNSRASSVASSHRRYEGDVESSDNDHDDHASFHGDFGPSTAYNNNLGDVPTVKIPNGNGVGPGHVLGDVTPRPPPREFAAVPLQSASSTSTVTAFTTPSTHTPNPQDNPRTLVPFQSDSNLWPYPRAPVDDRDGDVVVLDFADTSALNDLEAFDRRRRGGGKGKKGRRERERDNEREREQIERGWDVPAPLVDDAQASAAPTIQPVSSPSPAPVPAKERKPEKPKSTTNGAKPLAVSKSRVGASIVATMNGQASGTSPPPAMERNAFVREVLTLIHTDKDFVDRLWEDYKARA</sequence>
<evidence type="ECO:0000313" key="2">
    <source>
        <dbReference type="Proteomes" id="UP000814140"/>
    </source>
</evidence>
<dbReference type="Proteomes" id="UP000814140">
    <property type="component" value="Unassembled WGS sequence"/>
</dbReference>
<keyword evidence="2" id="KW-1185">Reference proteome</keyword>
<organism evidence="1 2">
    <name type="scientific">Artomyces pyxidatus</name>
    <dbReference type="NCBI Taxonomy" id="48021"/>
    <lineage>
        <taxon>Eukaryota</taxon>
        <taxon>Fungi</taxon>
        <taxon>Dikarya</taxon>
        <taxon>Basidiomycota</taxon>
        <taxon>Agaricomycotina</taxon>
        <taxon>Agaricomycetes</taxon>
        <taxon>Russulales</taxon>
        <taxon>Auriscalpiaceae</taxon>
        <taxon>Artomyces</taxon>
    </lineage>
</organism>
<name>A0ACB8T937_9AGAM</name>
<gene>
    <name evidence="1" type="ORF">BV25DRAFT_125061</name>
</gene>
<reference evidence="1" key="1">
    <citation type="submission" date="2021-03" db="EMBL/GenBank/DDBJ databases">
        <authorList>
            <consortium name="DOE Joint Genome Institute"/>
            <person name="Ahrendt S."/>
            <person name="Looney B.P."/>
            <person name="Miyauchi S."/>
            <person name="Morin E."/>
            <person name="Drula E."/>
            <person name="Courty P.E."/>
            <person name="Chicoki N."/>
            <person name="Fauchery L."/>
            <person name="Kohler A."/>
            <person name="Kuo A."/>
            <person name="Labutti K."/>
            <person name="Pangilinan J."/>
            <person name="Lipzen A."/>
            <person name="Riley R."/>
            <person name="Andreopoulos W."/>
            <person name="He G."/>
            <person name="Johnson J."/>
            <person name="Barry K.W."/>
            <person name="Grigoriev I.V."/>
            <person name="Nagy L."/>
            <person name="Hibbett D."/>
            <person name="Henrissat B."/>
            <person name="Matheny P.B."/>
            <person name="Labbe J."/>
            <person name="Martin F."/>
        </authorList>
    </citation>
    <scope>NUCLEOTIDE SEQUENCE</scope>
    <source>
        <strain evidence="1">HHB10654</strain>
    </source>
</reference>
<protein>
    <submittedName>
        <fullName evidence="1">Uncharacterized protein</fullName>
    </submittedName>
</protein>
<evidence type="ECO:0000313" key="1">
    <source>
        <dbReference type="EMBL" id="KAI0065032.1"/>
    </source>
</evidence>
<accession>A0ACB8T937</accession>